<evidence type="ECO:0000313" key="1">
    <source>
        <dbReference type="EMBL" id="PYI65594.1"/>
    </source>
</evidence>
<accession>A0A2V5L5Y1</accession>
<reference evidence="1 2" key="1">
    <citation type="submission" date="2018-05" db="EMBL/GenBank/DDBJ databases">
        <title>Genetic diversity of glacier-inhabiting Cryobacterium bacteria in China and description of Cryobacterium mengkeensis sp. nov. and Arthrobacter glacialis sp. nov.</title>
        <authorList>
            <person name="Liu Q."/>
            <person name="Xin Y.-H."/>
        </authorList>
    </citation>
    <scope>NUCLEOTIDE SEQUENCE [LARGE SCALE GENOMIC DNA]</scope>
    <source>
        <strain evidence="1 2">LI2</strain>
    </source>
</reference>
<dbReference type="RefSeq" id="WP_110502368.1">
    <property type="nucleotide sequence ID" value="NZ_QJVD01000023.1"/>
</dbReference>
<name>A0A2V5L5Y1_9MICC</name>
<dbReference type="InterPro" id="IPR012340">
    <property type="entry name" value="NA-bd_OB-fold"/>
</dbReference>
<protein>
    <submittedName>
        <fullName evidence="1">Cold-shock protein</fullName>
    </submittedName>
</protein>
<dbReference type="Gene3D" id="2.40.50.140">
    <property type="entry name" value="Nucleic acid-binding proteins"/>
    <property type="match status" value="1"/>
</dbReference>
<dbReference type="OrthoDB" id="5195005at2"/>
<organism evidence="1 2">
    <name type="scientific">Arthrobacter livingstonensis</name>
    <dbReference type="NCBI Taxonomy" id="670078"/>
    <lineage>
        <taxon>Bacteria</taxon>
        <taxon>Bacillati</taxon>
        <taxon>Actinomycetota</taxon>
        <taxon>Actinomycetes</taxon>
        <taxon>Micrococcales</taxon>
        <taxon>Micrococcaceae</taxon>
        <taxon>Arthrobacter</taxon>
    </lineage>
</organism>
<gene>
    <name evidence="1" type="ORF">CVV68_17910</name>
</gene>
<proteinExistence type="predicted"/>
<dbReference type="EMBL" id="QJVD01000023">
    <property type="protein sequence ID" value="PYI65594.1"/>
    <property type="molecule type" value="Genomic_DNA"/>
</dbReference>
<evidence type="ECO:0000313" key="2">
    <source>
        <dbReference type="Proteomes" id="UP000247832"/>
    </source>
</evidence>
<comment type="caution">
    <text evidence="1">The sequence shown here is derived from an EMBL/GenBank/DDBJ whole genome shotgun (WGS) entry which is preliminary data.</text>
</comment>
<dbReference type="Proteomes" id="UP000247832">
    <property type="component" value="Unassembled WGS sequence"/>
</dbReference>
<keyword evidence="2" id="KW-1185">Reference proteome</keyword>
<dbReference type="SUPFAM" id="SSF50249">
    <property type="entry name" value="Nucleic acid-binding proteins"/>
    <property type="match status" value="1"/>
</dbReference>
<dbReference type="AlphaFoldDB" id="A0A2V5L5Y1"/>
<sequence length="107" mass="11861">MSTTGIVRDWHDDEGWGVIDAEQTPGGCWAHFSAVAIEGYRKFSPGQSVELEWEAADQDGFAFRAMRVWPSGSPPIDVNRQGPPGIYSSRLTLHFDDEFGDTSENGR</sequence>